<name>A0A5E7ADD6_PSEFL</name>
<evidence type="ECO:0000313" key="1">
    <source>
        <dbReference type="EMBL" id="VVN74317.1"/>
    </source>
</evidence>
<dbReference type="EMBL" id="CABVHW010000001">
    <property type="protein sequence ID" value="VVN74317.1"/>
    <property type="molecule type" value="Genomic_DNA"/>
</dbReference>
<proteinExistence type="predicted"/>
<evidence type="ECO:0000313" key="2">
    <source>
        <dbReference type="Proteomes" id="UP000381093"/>
    </source>
</evidence>
<protein>
    <submittedName>
        <fullName evidence="1">Uncharacterized protein</fullName>
    </submittedName>
</protein>
<dbReference type="RefSeq" id="WP_150763139.1">
    <property type="nucleotide sequence ID" value="NZ_CABVHW010000001.1"/>
</dbReference>
<dbReference type="Proteomes" id="UP000381093">
    <property type="component" value="Unassembled WGS sequence"/>
</dbReference>
<reference evidence="1 2" key="1">
    <citation type="submission" date="2019-09" db="EMBL/GenBank/DDBJ databases">
        <authorList>
            <person name="Chandra G."/>
            <person name="Truman W A."/>
        </authorList>
    </citation>
    <scope>NUCLEOTIDE SEQUENCE [LARGE SCALE GENOMIC DNA]</scope>
    <source>
        <strain evidence="1">PS710</strain>
    </source>
</reference>
<gene>
    <name evidence="1" type="ORF">PS710_00642</name>
</gene>
<dbReference type="AlphaFoldDB" id="A0A5E7ADD6"/>
<sequence>MTHQFKSGDLALIIGSMGRRPELVGTVIVLKRRGVLMGEPFWWWMDGQMEESTAERHLMPLRDDFAPTGQKSKAVPA</sequence>
<organism evidence="1 2">
    <name type="scientific">Pseudomonas fluorescens</name>
    <dbReference type="NCBI Taxonomy" id="294"/>
    <lineage>
        <taxon>Bacteria</taxon>
        <taxon>Pseudomonadati</taxon>
        <taxon>Pseudomonadota</taxon>
        <taxon>Gammaproteobacteria</taxon>
        <taxon>Pseudomonadales</taxon>
        <taxon>Pseudomonadaceae</taxon>
        <taxon>Pseudomonas</taxon>
    </lineage>
</organism>
<accession>A0A5E7ADD6</accession>